<name>A0ABT1SK96_9FIRM</name>
<feature type="domain" description="Gfo/Idh/MocA-like oxidoreductase N-terminal" evidence="1">
    <location>
        <begin position="1"/>
        <end position="115"/>
    </location>
</feature>
<comment type="caution">
    <text evidence="3">The sequence shown here is derived from an EMBL/GenBank/DDBJ whole genome shotgun (WGS) entry which is preliminary data.</text>
</comment>
<dbReference type="InterPro" id="IPR000683">
    <property type="entry name" value="Gfo/Idh/MocA-like_OxRdtase_N"/>
</dbReference>
<dbReference type="EMBL" id="JANGCH010000005">
    <property type="protein sequence ID" value="MCQ5121653.1"/>
    <property type="molecule type" value="Genomic_DNA"/>
</dbReference>
<dbReference type="Pfam" id="PF01408">
    <property type="entry name" value="GFO_IDH_MocA"/>
    <property type="match status" value="1"/>
</dbReference>
<sequence length="330" mass="37146">MKVATVGTGFIVEWFLTSVEQNEGAKCVAVYSRKETTGRKLADQYHVEKVYTDFTEMLKDAEIDTVYVASPNSLHYHYALEALQAGKHVICEKPFTSTVDELKHLIQVAKAKRLFLFEAIVTRHMPNYRIIREHVEQLGKIRMIQCNFSQYSSRYDKFLAGENPNVFNPAFSGGALMDLNIYNLHFVMGLFGKPQEVRYEPSLAANGIDTAGVLLLTYPDFQAVCIACKNCEAANYTQIQGENGYLLVSGATSLLQEVMLNLKQKQTNIGTEEIMPGLYYEVKAFVSMMKQGDLDACYRELENSLAVFEVLYEARVKAGIHFAADEETSS</sequence>
<proteinExistence type="predicted"/>
<dbReference type="Pfam" id="PF22725">
    <property type="entry name" value="GFO_IDH_MocA_C3"/>
    <property type="match status" value="1"/>
</dbReference>
<organism evidence="3 4">
    <name type="scientific">Massilicoli timonensis</name>
    <dbReference type="NCBI Taxonomy" id="2015901"/>
    <lineage>
        <taxon>Bacteria</taxon>
        <taxon>Bacillati</taxon>
        <taxon>Bacillota</taxon>
        <taxon>Erysipelotrichia</taxon>
        <taxon>Erysipelotrichales</taxon>
        <taxon>Erysipelotrichaceae</taxon>
        <taxon>Massilicoli</taxon>
    </lineage>
</organism>
<dbReference type="Gene3D" id="3.40.50.720">
    <property type="entry name" value="NAD(P)-binding Rossmann-like Domain"/>
    <property type="match status" value="1"/>
</dbReference>
<evidence type="ECO:0000259" key="2">
    <source>
        <dbReference type="Pfam" id="PF22725"/>
    </source>
</evidence>
<dbReference type="Proteomes" id="UP001524435">
    <property type="component" value="Unassembled WGS sequence"/>
</dbReference>
<dbReference type="InterPro" id="IPR055170">
    <property type="entry name" value="GFO_IDH_MocA-like_dom"/>
</dbReference>
<dbReference type="PANTHER" id="PTHR43054:SF1">
    <property type="entry name" value="SCYLLO-INOSITOL 2-DEHYDROGENASE (NADP(+)) IOLU"/>
    <property type="match status" value="1"/>
</dbReference>
<dbReference type="SUPFAM" id="SSF55347">
    <property type="entry name" value="Glyceraldehyde-3-phosphate dehydrogenase-like, C-terminal domain"/>
    <property type="match status" value="1"/>
</dbReference>
<evidence type="ECO:0000313" key="3">
    <source>
        <dbReference type="EMBL" id="MCQ5121653.1"/>
    </source>
</evidence>
<evidence type="ECO:0000259" key="1">
    <source>
        <dbReference type="Pfam" id="PF01408"/>
    </source>
</evidence>
<dbReference type="PANTHER" id="PTHR43054">
    <property type="match status" value="1"/>
</dbReference>
<keyword evidence="4" id="KW-1185">Reference proteome</keyword>
<dbReference type="RefSeq" id="WP_256197613.1">
    <property type="nucleotide sequence ID" value="NZ_JANGCH010000005.1"/>
</dbReference>
<dbReference type="Gene3D" id="3.30.360.10">
    <property type="entry name" value="Dihydrodipicolinate Reductase, domain 2"/>
    <property type="match status" value="1"/>
</dbReference>
<evidence type="ECO:0000313" key="4">
    <source>
        <dbReference type="Proteomes" id="UP001524435"/>
    </source>
</evidence>
<accession>A0ABT1SK96</accession>
<reference evidence="3 4" key="1">
    <citation type="submission" date="2022-06" db="EMBL/GenBank/DDBJ databases">
        <title>Isolation of gut microbiota from human fecal samples.</title>
        <authorList>
            <person name="Pamer E.G."/>
            <person name="Barat B."/>
            <person name="Waligurski E."/>
            <person name="Medina S."/>
            <person name="Paddock L."/>
            <person name="Mostad J."/>
        </authorList>
    </citation>
    <scope>NUCLEOTIDE SEQUENCE [LARGE SCALE GENOMIC DNA]</scope>
    <source>
        <strain evidence="3 4">DFI.6.1</strain>
    </source>
</reference>
<protein>
    <submittedName>
        <fullName evidence="3">Gfo/Idh/MocA family oxidoreductase</fullName>
    </submittedName>
</protein>
<dbReference type="InterPro" id="IPR036291">
    <property type="entry name" value="NAD(P)-bd_dom_sf"/>
</dbReference>
<gene>
    <name evidence="3" type="ORF">NE663_05180</name>
</gene>
<feature type="domain" description="GFO/IDH/MocA-like oxidoreductase" evidence="2">
    <location>
        <begin position="136"/>
        <end position="246"/>
    </location>
</feature>
<dbReference type="SUPFAM" id="SSF51735">
    <property type="entry name" value="NAD(P)-binding Rossmann-fold domains"/>
    <property type="match status" value="1"/>
</dbReference>